<evidence type="ECO:0000313" key="1">
    <source>
        <dbReference type="EMBL" id="BCL24422.1"/>
    </source>
</evidence>
<gene>
    <name evidence="1" type="ORF">GCM10017668_62650</name>
</gene>
<proteinExistence type="predicted"/>
<dbReference type="KEGG" id="stui:GCM10017668_62650"/>
<reference evidence="1 2" key="1">
    <citation type="journal article" date="2014" name="Int. J. Syst. Evol. Microbiol.">
        <title>Complete genome sequence of Corynebacterium casei LMG S-19264T (=DSM 44701T), isolated from a smear-ripened cheese.</title>
        <authorList>
            <consortium name="US DOE Joint Genome Institute (JGI-PGF)"/>
            <person name="Walter F."/>
            <person name="Albersmeier A."/>
            <person name="Kalinowski J."/>
            <person name="Ruckert C."/>
        </authorList>
    </citation>
    <scope>NUCLEOTIDE SEQUENCE [LARGE SCALE GENOMIC DNA]</scope>
    <source>
        <strain evidence="1 2">JCM 4255</strain>
    </source>
</reference>
<accession>A0A7G1NPR3</accession>
<evidence type="ECO:0000313" key="2">
    <source>
        <dbReference type="Proteomes" id="UP000516373"/>
    </source>
</evidence>
<protein>
    <submittedName>
        <fullName evidence="1">Uncharacterized protein</fullName>
    </submittedName>
</protein>
<dbReference type="RefSeq" id="WP_190903752.1">
    <property type="nucleotide sequence ID" value="NZ_AP023439.1"/>
</dbReference>
<dbReference type="AlphaFoldDB" id="A0A7G1NPR3"/>
<dbReference type="Proteomes" id="UP000516373">
    <property type="component" value="Chromosome"/>
</dbReference>
<name>A0A7G1NPR3_9ACTN</name>
<dbReference type="EMBL" id="AP023439">
    <property type="protein sequence ID" value="BCL24422.1"/>
    <property type="molecule type" value="Genomic_DNA"/>
</dbReference>
<organism evidence="1 2">
    <name type="scientific">Streptomyces tuirus</name>
    <dbReference type="NCBI Taxonomy" id="68278"/>
    <lineage>
        <taxon>Bacteria</taxon>
        <taxon>Bacillati</taxon>
        <taxon>Actinomycetota</taxon>
        <taxon>Actinomycetes</taxon>
        <taxon>Kitasatosporales</taxon>
        <taxon>Streptomycetaceae</taxon>
        <taxon>Streptomyces</taxon>
    </lineage>
</organism>
<sequence>MGVRHDAALVSAALQMAIAARGGQVDGVICPTDNEYVKYRMSQAS</sequence>